<proteinExistence type="predicted"/>
<dbReference type="EMBL" id="JABBYC010000084">
    <property type="protein sequence ID" value="MBL0888795.1"/>
    <property type="molecule type" value="Genomic_DNA"/>
</dbReference>
<feature type="domain" description="MrfA-like Zn-binding" evidence="2">
    <location>
        <begin position="550"/>
        <end position="653"/>
    </location>
</feature>
<reference evidence="3 4" key="1">
    <citation type="journal article" date="2021" name="Arch. Microbiol.">
        <title>Myceligenerans indicum sp. nov., an actinobacterium isolated from mangrove sediment of Sundarbans, India.</title>
        <authorList>
            <person name="Asha K."/>
            <person name="Bhadury P."/>
        </authorList>
    </citation>
    <scope>NUCLEOTIDE SEQUENCE [LARGE SCALE GENOMIC DNA]</scope>
    <source>
        <strain evidence="3 4">I2</strain>
    </source>
</reference>
<comment type="caution">
    <text evidence="3">The sequence shown here is derived from an EMBL/GenBank/DDBJ whole genome shotgun (WGS) entry which is preliminary data.</text>
</comment>
<evidence type="ECO:0000313" key="3">
    <source>
        <dbReference type="EMBL" id="MBL0888795.1"/>
    </source>
</evidence>
<name>A0ABS1LRH2_9MICO</name>
<evidence type="ECO:0000259" key="2">
    <source>
        <dbReference type="Pfam" id="PF09369"/>
    </source>
</evidence>
<dbReference type="NCBIfam" id="NF038324">
    <property type="entry name" value="DrmB_fam"/>
    <property type="match status" value="1"/>
</dbReference>
<protein>
    <submittedName>
        <fullName evidence="3">DUF1998 domain-containing protein</fullName>
    </submittedName>
</protein>
<dbReference type="InterPro" id="IPR018973">
    <property type="entry name" value="MZB"/>
</dbReference>
<feature type="region of interest" description="Disordered" evidence="1">
    <location>
        <begin position="1"/>
        <end position="39"/>
    </location>
</feature>
<evidence type="ECO:0000256" key="1">
    <source>
        <dbReference type="SAM" id="MobiDB-lite"/>
    </source>
</evidence>
<keyword evidence="4" id="KW-1185">Reference proteome</keyword>
<sequence>MTEVTEQRSSSAPADDALDPLGDLDATDTQKATKNRAKVGSARPSSLLYTYGPGAIMDLPHFTVMPAGLDDWEKVWARRPSVPTIHAPRLLDAVRRFPGQWSVGELRPFPWAPKRTQFSKEGDDLGVPARVFPQWLRCPGCDLLGPLTRFDYVNTNPFRPDRARFEHVGCPRAPKGRKVGIQAVPARYLLACPNGHLDEFPYDWWVHEGGSCPTPGVVSATLKMTERAGGKGASATVHCAQCAASRPMNQAQGEVGRSKLPACRGRHPHLGMFDPRGCTAETRLILLGASNLWFAATQSIVVMPEAEKAVPSTLGFELLEAVGVKRVEKYGDDLARYRDYLDEEESPLVAWSDDQLAAAIAQAREPEPTVEEQFEALAQWDPVDLLVPEWNYLQKDPIGPRHEGDALSGLALTKQPVHADLTGGGVSRVLSVDRLRKVNAIVGFTRIDEMERANDMPARIVPLTRSGRPTWTAATLDQGEGVYLQLDEGRVAAWEGRVLDAPSWRAGAVDLWESHRQSHERNFANRYSETAVGDAESRFKPPRYWLLHTLSHVLIREMAMYSGYSAASLSERVYAWDGTDDRPPAAGLMIITTASDSDGTLGGLVQLSRPENLQRVIDRALTRARRCSSDPVCGNRVPKDPEDFLHGAACHTCAMASETSCERANRFLDRRFLVDLPGFAGYGFFDHGA</sequence>
<dbReference type="Proteomes" id="UP000675409">
    <property type="component" value="Unassembled WGS sequence"/>
</dbReference>
<dbReference type="InterPro" id="IPR047721">
    <property type="entry name" value="DrmB"/>
</dbReference>
<dbReference type="Pfam" id="PF09369">
    <property type="entry name" value="MZB"/>
    <property type="match status" value="1"/>
</dbReference>
<accession>A0ABS1LRH2</accession>
<organism evidence="3 4">
    <name type="scientific">Myceligenerans indicum</name>
    <dbReference type="NCBI Taxonomy" id="2593663"/>
    <lineage>
        <taxon>Bacteria</taxon>
        <taxon>Bacillati</taxon>
        <taxon>Actinomycetota</taxon>
        <taxon>Actinomycetes</taxon>
        <taxon>Micrococcales</taxon>
        <taxon>Promicromonosporaceae</taxon>
        <taxon>Myceligenerans</taxon>
    </lineage>
</organism>
<gene>
    <name evidence="3" type="ORF">HGK34_21380</name>
</gene>
<dbReference type="RefSeq" id="WP_201851283.1">
    <property type="nucleotide sequence ID" value="NZ_JABBYC010000084.1"/>
</dbReference>
<feature type="compositionally biased region" description="Low complexity" evidence="1">
    <location>
        <begin position="12"/>
        <end position="29"/>
    </location>
</feature>
<evidence type="ECO:0000313" key="4">
    <source>
        <dbReference type="Proteomes" id="UP000675409"/>
    </source>
</evidence>